<dbReference type="AlphaFoldDB" id="A0AAN8B992"/>
<gene>
    <name evidence="2" type="ORF">CesoFtcFv8_023504</name>
</gene>
<evidence type="ECO:0000313" key="3">
    <source>
        <dbReference type="Proteomes" id="UP001335648"/>
    </source>
</evidence>
<dbReference type="EMBL" id="JAULUE010002064">
    <property type="protein sequence ID" value="KAK5880482.1"/>
    <property type="molecule type" value="Genomic_DNA"/>
</dbReference>
<keyword evidence="3" id="KW-1185">Reference proteome</keyword>
<feature type="compositionally biased region" description="Basic and acidic residues" evidence="1">
    <location>
        <begin position="10"/>
        <end position="20"/>
    </location>
</feature>
<feature type="region of interest" description="Disordered" evidence="1">
    <location>
        <begin position="1"/>
        <end position="50"/>
    </location>
</feature>
<reference evidence="2 3" key="1">
    <citation type="journal article" date="2023" name="Mol. Biol. Evol.">
        <title>Genomics of Secondarily Temperate Adaptation in the Only Non-Antarctic Icefish.</title>
        <authorList>
            <person name="Rivera-Colon A.G."/>
            <person name="Rayamajhi N."/>
            <person name="Minhas B.F."/>
            <person name="Madrigal G."/>
            <person name="Bilyk K.T."/>
            <person name="Yoon V."/>
            <person name="Hune M."/>
            <person name="Gregory S."/>
            <person name="Cheng C.H.C."/>
            <person name="Catchen J.M."/>
        </authorList>
    </citation>
    <scope>NUCLEOTIDE SEQUENCE [LARGE SCALE GENOMIC DNA]</scope>
    <source>
        <strain evidence="2">JC2023a</strain>
    </source>
</reference>
<protein>
    <submittedName>
        <fullName evidence="2">Uncharacterized protein</fullName>
    </submittedName>
</protein>
<sequence length="79" mass="8589">MRQLVGPEQSSHRDRGHFNAERAAGGSRTDPVQDDTVLGEPPHSPGVLAQGRGLTVSTESQAVYSRCGRLLRLPQRLNL</sequence>
<proteinExistence type="predicted"/>
<accession>A0AAN8B992</accession>
<name>A0AAN8B992_9TELE</name>
<organism evidence="2 3">
    <name type="scientific">Champsocephalus esox</name>
    <name type="common">pike icefish</name>
    <dbReference type="NCBI Taxonomy" id="159716"/>
    <lineage>
        <taxon>Eukaryota</taxon>
        <taxon>Metazoa</taxon>
        <taxon>Chordata</taxon>
        <taxon>Craniata</taxon>
        <taxon>Vertebrata</taxon>
        <taxon>Euteleostomi</taxon>
        <taxon>Actinopterygii</taxon>
        <taxon>Neopterygii</taxon>
        <taxon>Teleostei</taxon>
        <taxon>Neoteleostei</taxon>
        <taxon>Acanthomorphata</taxon>
        <taxon>Eupercaria</taxon>
        <taxon>Perciformes</taxon>
        <taxon>Notothenioidei</taxon>
        <taxon>Channichthyidae</taxon>
        <taxon>Champsocephalus</taxon>
    </lineage>
</organism>
<comment type="caution">
    <text evidence="2">The sequence shown here is derived from an EMBL/GenBank/DDBJ whole genome shotgun (WGS) entry which is preliminary data.</text>
</comment>
<dbReference type="Proteomes" id="UP001335648">
    <property type="component" value="Unassembled WGS sequence"/>
</dbReference>
<evidence type="ECO:0000313" key="2">
    <source>
        <dbReference type="EMBL" id="KAK5880482.1"/>
    </source>
</evidence>
<evidence type="ECO:0000256" key="1">
    <source>
        <dbReference type="SAM" id="MobiDB-lite"/>
    </source>
</evidence>